<evidence type="ECO:0000313" key="1">
    <source>
        <dbReference type="EMBL" id="CAA9272677.1"/>
    </source>
</evidence>
<protein>
    <submittedName>
        <fullName evidence="1">Uncharacterized protein</fullName>
    </submittedName>
</protein>
<dbReference type="EMBL" id="CADCTB010000206">
    <property type="protein sequence ID" value="CAA9272677.1"/>
    <property type="molecule type" value="Genomic_DNA"/>
</dbReference>
<accession>A0A6J4JCI4</accession>
<dbReference type="AlphaFoldDB" id="A0A6J4JCI4"/>
<proteinExistence type="predicted"/>
<reference evidence="1" key="1">
    <citation type="submission" date="2020-02" db="EMBL/GenBank/DDBJ databases">
        <authorList>
            <person name="Meier V. D."/>
        </authorList>
    </citation>
    <scope>NUCLEOTIDE SEQUENCE</scope>
    <source>
        <strain evidence="1">AVDCRST_MAG10</strain>
    </source>
</reference>
<organism evidence="1">
    <name type="scientific">uncultured Acidimicrobiales bacterium</name>
    <dbReference type="NCBI Taxonomy" id="310071"/>
    <lineage>
        <taxon>Bacteria</taxon>
        <taxon>Bacillati</taxon>
        <taxon>Actinomycetota</taxon>
        <taxon>Acidimicrobiia</taxon>
        <taxon>Acidimicrobiales</taxon>
        <taxon>environmental samples</taxon>
    </lineage>
</organism>
<name>A0A6J4JCI4_9ACTN</name>
<sequence>MTRPAAATGDSPRRQDDANCRRNDWGWLRPAALAVVRRPGLWGVAVRQCLRMAVPGWWRRWPPLPLPAPDYVRFRLQTAFGDREEGPSPADVVAYLEWCRRFPG</sequence>
<gene>
    <name evidence="1" type="ORF">AVDCRST_MAG10-3379</name>
</gene>